<dbReference type="Proteomes" id="UP000789860">
    <property type="component" value="Unassembled WGS sequence"/>
</dbReference>
<dbReference type="EMBL" id="CAJVPM010000291">
    <property type="protein sequence ID" value="CAG8440521.1"/>
    <property type="molecule type" value="Genomic_DNA"/>
</dbReference>
<organism evidence="1 2">
    <name type="scientific">Scutellospora calospora</name>
    <dbReference type="NCBI Taxonomy" id="85575"/>
    <lineage>
        <taxon>Eukaryota</taxon>
        <taxon>Fungi</taxon>
        <taxon>Fungi incertae sedis</taxon>
        <taxon>Mucoromycota</taxon>
        <taxon>Glomeromycotina</taxon>
        <taxon>Glomeromycetes</taxon>
        <taxon>Diversisporales</taxon>
        <taxon>Gigasporaceae</taxon>
        <taxon>Scutellospora</taxon>
    </lineage>
</organism>
<accession>A0ACA9JWX5</accession>
<comment type="caution">
    <text evidence="1">The sequence shown here is derived from an EMBL/GenBank/DDBJ whole genome shotgun (WGS) entry which is preliminary data.</text>
</comment>
<gene>
    <name evidence="1" type="ORF">SCALOS_LOCUS587</name>
</gene>
<reference evidence="1" key="1">
    <citation type="submission" date="2021-06" db="EMBL/GenBank/DDBJ databases">
        <authorList>
            <person name="Kallberg Y."/>
            <person name="Tangrot J."/>
            <person name="Rosling A."/>
        </authorList>
    </citation>
    <scope>NUCLEOTIDE SEQUENCE</scope>
    <source>
        <strain evidence="1">AU212A</strain>
    </source>
</reference>
<evidence type="ECO:0000313" key="2">
    <source>
        <dbReference type="Proteomes" id="UP000789860"/>
    </source>
</evidence>
<evidence type="ECO:0000313" key="1">
    <source>
        <dbReference type="EMBL" id="CAG8440521.1"/>
    </source>
</evidence>
<protein>
    <submittedName>
        <fullName evidence="1">10797_t:CDS:1</fullName>
    </submittedName>
</protein>
<name>A0ACA9JWX5_9GLOM</name>
<sequence length="1281" mass="143987">MIFGKSKTPPRPSSNLEVPEPNVNIFSSLTFWWVNGIMRLGYKRPLEKDDLYVLNDARLARQLTDEFEVEWQKEMQKIKLGKKPSLLKVLNRVLWAKFWLGGFYRWFSDTLQVTSLLFLKALLNFVTQAYYANIQNDEQPPTYFGYILIVIMFLMQMGATIFQNQFFYHSMETGFLSHTILINAIYQKALVISGKARSLFTAGKITNLMSTDTTRIDFACGYFHILWAAPIQICIALSLLILNIGPSALAGFALLVVVSPLQGKFVSLLASTRVKAAGITDERVKLTQEVLLGIRVIKYYAWEDSFWDSLNKLRKKEISLIRFLLIMRATITGFAMVFLVFATILSFITYSLTGGTLEPGIVFSSLALFNILRLPLMFLPMVLASSTDAYVSANRISEFLQADELSILPDIDPNEKSAIRLTDGEFIWEIISNEKAPTPTDEISGTSTTFTPADSPEKLENIQPFSPKSHLCDINFTIPRGTLVAIIGTVGSGKTSLLSALVGEMKRIKGEIIFGGKVGYCPQTAWIQNATLRDNITFGLPFDEEKYKQVIKDCCLEPDLKILPAGDMTEIAVYYDAEIVLLDDPLSAVDAHVGRYLFTNCIQGALAKKTRVLVTHHLHYLPQVDYIICMEDGKIAEQGTYEELIKNGKAFSKLIAEYGETEGLMTKEERQTGAVDNSIYFTYIRNAGGFLLIPLMLFLLIMMQGTNIGNNLWLSFWSNGTFNLSVGFYMGVYCAWGVAQGIFGVLCGVVFSDRGVKAARKLHSDAIKRVLRAPISFFDTTPLGRIINRKDVDTCDSLLSESYRMFADTFAALVGTFILISVVFVWFFIPLVLLIFLYYLAALYYRSSNRELKRLDSVLRSSLYAHFSETLTGLPTIRAYREQQRFLRNNEKSLDIENRAYFLILCIQRWLSVRLDSIANTLVFFASLFAIIFRFSIIPSITGVVLAYALAISGTFNWCIRQFAEVEANMNSVERLVYYSENLELEADNIIPDKRPPSGWPNRGEVHVKDLEIKYGPDSPLVLKGVSFDIIAAEKIGIVGRTGCGKSTLATSFFRFIEATSGSITVDDIDISTIGLKDLRRNLTIIPQDPVLFNGTIRSNLDPFKVHSDLDLWNALCRAHLVTDSATGHPTSEKGEIEDILSDQKNSQQEPITLDSPVKENGANFSQGQQQLIAMARALVRHSKLIIMDEATASIDFKTDYLIQTTIRKEFKDSTVITIAHRLRTVADYDRVMVMDAGNVVEFDAPYLLLQKPDGIFRGMCENSGEFAELMELAKQKYEST</sequence>
<proteinExistence type="predicted"/>
<keyword evidence="2" id="KW-1185">Reference proteome</keyword>